<keyword evidence="2" id="KW-1185">Reference proteome</keyword>
<dbReference type="Proteomes" id="UP000318281">
    <property type="component" value="Unassembled WGS sequence"/>
</dbReference>
<accession>A0A501P8U7</accession>
<protein>
    <submittedName>
        <fullName evidence="1">Uncharacterized protein</fullName>
    </submittedName>
</protein>
<reference evidence="1 2" key="1">
    <citation type="submission" date="2019-06" db="EMBL/GenBank/DDBJ databases">
        <title>Streptococcus sp.</title>
        <authorList>
            <person name="Xiao C."/>
            <person name="Li X."/>
            <person name="Sun Y."/>
            <person name="Qi H."/>
        </authorList>
    </citation>
    <scope>NUCLEOTIDE SEQUENCE [LARGE SCALE GENOMIC DNA]</scope>
    <source>
        <strain evidence="1 2">C17</strain>
    </source>
</reference>
<dbReference type="AlphaFoldDB" id="A0A501P8U7"/>
<evidence type="ECO:0000313" key="2">
    <source>
        <dbReference type="Proteomes" id="UP000318281"/>
    </source>
</evidence>
<organism evidence="1 2">
    <name type="scientific">Streptococcus symci</name>
    <dbReference type="NCBI Taxonomy" id="2588991"/>
    <lineage>
        <taxon>Bacteria</taxon>
        <taxon>Bacillati</taxon>
        <taxon>Bacillota</taxon>
        <taxon>Bacilli</taxon>
        <taxon>Lactobacillales</taxon>
        <taxon>Streptococcaceae</taxon>
        <taxon>Streptococcus</taxon>
    </lineage>
</organism>
<proteinExistence type="predicted"/>
<evidence type="ECO:0000313" key="1">
    <source>
        <dbReference type="EMBL" id="TPD56314.1"/>
    </source>
</evidence>
<dbReference type="RefSeq" id="WP_140224434.1">
    <property type="nucleotide sequence ID" value="NZ_VFJA01000004.1"/>
</dbReference>
<sequence length="173" mass="20783">MTLSQKLLDNINSLYVSQNTEREIILTETNKNYSVTIRISGDSDVILIKNIEDLKQKDLPYTFGHFMPKDCDYILIREKKKEIFFIELKSEKSKKFKWEKNDIMAQLCAGEEWARHLIFCSNPDFYQFEEYRKYFVAINKKDLKKCLIELTEERNGRKFTFWNGRSFNLSEFK</sequence>
<dbReference type="EMBL" id="VFJA01000004">
    <property type="protein sequence ID" value="TPD56314.1"/>
    <property type="molecule type" value="Genomic_DNA"/>
</dbReference>
<comment type="caution">
    <text evidence="1">The sequence shown here is derived from an EMBL/GenBank/DDBJ whole genome shotgun (WGS) entry which is preliminary data.</text>
</comment>
<gene>
    <name evidence="1" type="ORF">FJN11_08300</name>
</gene>
<name>A0A501P8U7_9STRE</name>